<gene>
    <name evidence="2" type="ORF">DL89DRAFT_265230</name>
</gene>
<feature type="transmembrane region" description="Helical" evidence="1">
    <location>
        <begin position="123"/>
        <end position="145"/>
    </location>
</feature>
<reference evidence="2 3" key="1">
    <citation type="submission" date="2016-07" db="EMBL/GenBank/DDBJ databases">
        <title>Pervasive Adenine N6-methylation of Active Genes in Fungi.</title>
        <authorList>
            <consortium name="DOE Joint Genome Institute"/>
            <person name="Mondo S.J."/>
            <person name="Dannebaum R.O."/>
            <person name="Kuo R.C."/>
            <person name="Labutti K."/>
            <person name="Haridas S."/>
            <person name="Kuo A."/>
            <person name="Salamov A."/>
            <person name="Ahrendt S.R."/>
            <person name="Lipzen A."/>
            <person name="Sullivan W."/>
            <person name="Andreopoulos W.B."/>
            <person name="Clum A."/>
            <person name="Lindquist E."/>
            <person name="Daum C."/>
            <person name="Ramamoorthy G.K."/>
            <person name="Gryganskyi A."/>
            <person name="Culley D."/>
            <person name="Magnuson J.K."/>
            <person name="James T.Y."/>
            <person name="O'Malley M.A."/>
            <person name="Stajich J.E."/>
            <person name="Spatafora J.W."/>
            <person name="Visel A."/>
            <person name="Grigoriev I.V."/>
        </authorList>
    </citation>
    <scope>NUCLEOTIDE SEQUENCE [LARGE SCALE GENOMIC DNA]</scope>
    <source>
        <strain evidence="2 3">ATCC 12442</strain>
    </source>
</reference>
<dbReference type="EMBL" id="MCFD01000002">
    <property type="protein sequence ID" value="ORX73077.1"/>
    <property type="molecule type" value="Genomic_DNA"/>
</dbReference>
<protein>
    <submittedName>
        <fullName evidence="2">Uncharacterized protein</fullName>
    </submittedName>
</protein>
<feature type="transmembrane region" description="Helical" evidence="1">
    <location>
        <begin position="214"/>
        <end position="237"/>
    </location>
</feature>
<keyword evidence="1" id="KW-0812">Transmembrane</keyword>
<comment type="caution">
    <text evidence="2">The sequence shown here is derived from an EMBL/GenBank/DDBJ whole genome shotgun (WGS) entry which is preliminary data.</text>
</comment>
<evidence type="ECO:0000256" key="1">
    <source>
        <dbReference type="SAM" id="Phobius"/>
    </source>
</evidence>
<evidence type="ECO:0000313" key="2">
    <source>
        <dbReference type="EMBL" id="ORX73077.1"/>
    </source>
</evidence>
<accession>A0A1Y1WHT9</accession>
<dbReference type="RefSeq" id="XP_040746417.1">
    <property type="nucleotide sequence ID" value="XM_040886570.1"/>
</dbReference>
<feature type="transmembrane region" description="Helical" evidence="1">
    <location>
        <begin position="16"/>
        <end position="36"/>
    </location>
</feature>
<proteinExistence type="predicted"/>
<feature type="transmembrane region" description="Helical" evidence="1">
    <location>
        <begin position="48"/>
        <end position="65"/>
    </location>
</feature>
<sequence length="344" mass="38722">MSTAAPTPIPDDRDRIVVITCSGVLALNLFALIYVYTQRTYLPLKSKNLTLIFVSFAAIIFWMLGDFYAHNFSFVSKNWVVCVATFAWLRICLGSYVFASCVQFRAYSIWLIFIKKMRPTGKYFWLPIAFMAIPSLIYAILAAALPRQYGFNYDLQQNQCITSNTMQYLATGYFIFQGIVILSREMVSICAMIFMAAVVATVIRIAPLSNDREFISGTVTTIFDLLVCQFYLIVLLGRPLYHCLVDKNRYLDHFMHHMREGESGSMRRGGMAPAKLLASAGVPARQQACVTDPTANNSQQTIASTGPRVFTAALYSNGFDGSYLRLEDTANMGQMDLFPNRRIV</sequence>
<dbReference type="Proteomes" id="UP000193922">
    <property type="component" value="Unassembled WGS sequence"/>
</dbReference>
<dbReference type="OrthoDB" id="5522615at2759"/>
<dbReference type="GeneID" id="63803218"/>
<keyword evidence="1" id="KW-1133">Transmembrane helix</keyword>
<keyword evidence="3" id="KW-1185">Reference proteome</keyword>
<feature type="transmembrane region" description="Helical" evidence="1">
    <location>
        <begin position="189"/>
        <end position="208"/>
    </location>
</feature>
<feature type="transmembrane region" description="Helical" evidence="1">
    <location>
        <begin position="77"/>
        <end position="102"/>
    </location>
</feature>
<evidence type="ECO:0000313" key="3">
    <source>
        <dbReference type="Proteomes" id="UP000193922"/>
    </source>
</evidence>
<dbReference type="AlphaFoldDB" id="A0A1Y1WHT9"/>
<name>A0A1Y1WHT9_9FUNG</name>
<feature type="transmembrane region" description="Helical" evidence="1">
    <location>
        <begin position="165"/>
        <end position="182"/>
    </location>
</feature>
<keyword evidence="1" id="KW-0472">Membrane</keyword>
<organism evidence="2 3">
    <name type="scientific">Linderina pennispora</name>
    <dbReference type="NCBI Taxonomy" id="61395"/>
    <lineage>
        <taxon>Eukaryota</taxon>
        <taxon>Fungi</taxon>
        <taxon>Fungi incertae sedis</taxon>
        <taxon>Zoopagomycota</taxon>
        <taxon>Kickxellomycotina</taxon>
        <taxon>Kickxellomycetes</taxon>
        <taxon>Kickxellales</taxon>
        <taxon>Kickxellaceae</taxon>
        <taxon>Linderina</taxon>
    </lineage>
</organism>